<accession>A0AAD5K3P5</accession>
<feature type="region of interest" description="Disordered" evidence="7">
    <location>
        <begin position="1"/>
        <end position="31"/>
    </location>
</feature>
<evidence type="ECO:0000259" key="9">
    <source>
        <dbReference type="PROSITE" id="PS50850"/>
    </source>
</evidence>
<proteinExistence type="inferred from homology"/>
<dbReference type="GO" id="GO:0016020">
    <property type="term" value="C:membrane"/>
    <property type="evidence" value="ECO:0007669"/>
    <property type="project" value="UniProtKB-SubCell"/>
</dbReference>
<feature type="transmembrane region" description="Helical" evidence="8">
    <location>
        <begin position="195"/>
        <end position="213"/>
    </location>
</feature>
<evidence type="ECO:0000256" key="4">
    <source>
        <dbReference type="ARBA" id="ARBA00022692"/>
    </source>
</evidence>
<dbReference type="SUPFAM" id="SSF103473">
    <property type="entry name" value="MFS general substrate transporter"/>
    <property type="match status" value="1"/>
</dbReference>
<dbReference type="PANTHER" id="PTHR23506:SF23">
    <property type="entry name" value="GH10249P"/>
    <property type="match status" value="1"/>
</dbReference>
<evidence type="ECO:0000256" key="8">
    <source>
        <dbReference type="SAM" id="Phobius"/>
    </source>
</evidence>
<reference evidence="10" key="1">
    <citation type="journal article" date="2022" name="IScience">
        <title>Evolution of zygomycete secretomes and the origins of terrestrial fungal ecologies.</title>
        <authorList>
            <person name="Chang Y."/>
            <person name="Wang Y."/>
            <person name="Mondo S."/>
            <person name="Ahrendt S."/>
            <person name="Andreopoulos W."/>
            <person name="Barry K."/>
            <person name="Beard J."/>
            <person name="Benny G.L."/>
            <person name="Blankenship S."/>
            <person name="Bonito G."/>
            <person name="Cuomo C."/>
            <person name="Desiro A."/>
            <person name="Gervers K.A."/>
            <person name="Hundley H."/>
            <person name="Kuo A."/>
            <person name="LaButti K."/>
            <person name="Lang B.F."/>
            <person name="Lipzen A."/>
            <person name="O'Donnell K."/>
            <person name="Pangilinan J."/>
            <person name="Reynolds N."/>
            <person name="Sandor L."/>
            <person name="Smith M.E."/>
            <person name="Tsang A."/>
            <person name="Grigoriev I.V."/>
            <person name="Stajich J.E."/>
            <person name="Spatafora J.W."/>
        </authorList>
    </citation>
    <scope>NUCLEOTIDE SEQUENCE</scope>
    <source>
        <strain evidence="10">RSA 2281</strain>
    </source>
</reference>
<reference evidence="10" key="2">
    <citation type="submission" date="2023-02" db="EMBL/GenBank/DDBJ databases">
        <authorList>
            <consortium name="DOE Joint Genome Institute"/>
            <person name="Mondo S.J."/>
            <person name="Chang Y."/>
            <person name="Wang Y."/>
            <person name="Ahrendt S."/>
            <person name="Andreopoulos W."/>
            <person name="Barry K."/>
            <person name="Beard J."/>
            <person name="Benny G.L."/>
            <person name="Blankenship S."/>
            <person name="Bonito G."/>
            <person name="Cuomo C."/>
            <person name="Desiro A."/>
            <person name="Gervers K.A."/>
            <person name="Hundley H."/>
            <person name="Kuo A."/>
            <person name="LaButti K."/>
            <person name="Lang B.F."/>
            <person name="Lipzen A."/>
            <person name="O'Donnell K."/>
            <person name="Pangilinan J."/>
            <person name="Reynolds N."/>
            <person name="Sandor L."/>
            <person name="Smith M.W."/>
            <person name="Tsang A."/>
            <person name="Grigoriev I.V."/>
            <person name="Stajich J.E."/>
            <person name="Spatafora J.W."/>
        </authorList>
    </citation>
    <scope>NUCLEOTIDE SEQUENCE</scope>
    <source>
        <strain evidence="10">RSA 2281</strain>
    </source>
</reference>
<keyword evidence="11" id="KW-1185">Reference proteome</keyword>
<dbReference type="InterPro" id="IPR011701">
    <property type="entry name" value="MFS"/>
</dbReference>
<evidence type="ECO:0000256" key="5">
    <source>
        <dbReference type="ARBA" id="ARBA00022989"/>
    </source>
</evidence>
<dbReference type="Proteomes" id="UP001209540">
    <property type="component" value="Unassembled WGS sequence"/>
</dbReference>
<gene>
    <name evidence="10" type="ORF">BDA99DRAFT_435856</name>
</gene>
<dbReference type="Pfam" id="PF07690">
    <property type="entry name" value="MFS_1"/>
    <property type="match status" value="2"/>
</dbReference>
<feature type="transmembrane region" description="Helical" evidence="8">
    <location>
        <begin position="104"/>
        <end position="123"/>
    </location>
</feature>
<dbReference type="EMBL" id="JAIXMP010000009">
    <property type="protein sequence ID" value="KAI9267957.1"/>
    <property type="molecule type" value="Genomic_DNA"/>
</dbReference>
<evidence type="ECO:0000256" key="1">
    <source>
        <dbReference type="ARBA" id="ARBA00004141"/>
    </source>
</evidence>
<dbReference type="InterPro" id="IPR020846">
    <property type="entry name" value="MFS_dom"/>
</dbReference>
<dbReference type="CDD" id="cd17325">
    <property type="entry name" value="MFS_MdtG_SLC18_like"/>
    <property type="match status" value="1"/>
</dbReference>
<keyword evidence="4 8" id="KW-0812">Transmembrane</keyword>
<dbReference type="PROSITE" id="PS50850">
    <property type="entry name" value="MFS"/>
    <property type="match status" value="1"/>
</dbReference>
<feature type="transmembrane region" description="Helical" evidence="8">
    <location>
        <begin position="135"/>
        <end position="156"/>
    </location>
</feature>
<dbReference type="PRINTS" id="PR01035">
    <property type="entry name" value="TCRTETA"/>
</dbReference>
<dbReference type="InterPro" id="IPR001958">
    <property type="entry name" value="Tet-R_TetA/multi-R_MdtG-like"/>
</dbReference>
<organism evidence="10 11">
    <name type="scientific">Phascolomyces articulosus</name>
    <dbReference type="NCBI Taxonomy" id="60185"/>
    <lineage>
        <taxon>Eukaryota</taxon>
        <taxon>Fungi</taxon>
        <taxon>Fungi incertae sedis</taxon>
        <taxon>Mucoromycota</taxon>
        <taxon>Mucoromycotina</taxon>
        <taxon>Mucoromycetes</taxon>
        <taxon>Mucorales</taxon>
        <taxon>Lichtheimiaceae</taxon>
        <taxon>Phascolomyces</taxon>
    </lineage>
</organism>
<dbReference type="InterPro" id="IPR036259">
    <property type="entry name" value="MFS_trans_sf"/>
</dbReference>
<dbReference type="PANTHER" id="PTHR23506">
    <property type="entry name" value="GH10249P"/>
    <property type="match status" value="1"/>
</dbReference>
<feature type="transmembrane region" description="Helical" evidence="8">
    <location>
        <begin position="41"/>
        <end position="64"/>
    </location>
</feature>
<protein>
    <submittedName>
        <fullName evidence="10">Major facilitator superfamily domain-containing protein</fullName>
    </submittedName>
</protein>
<comment type="similarity">
    <text evidence="2">Belongs to the major facilitator superfamily. Vesicular transporter family.</text>
</comment>
<dbReference type="Gene3D" id="1.20.1250.20">
    <property type="entry name" value="MFS general substrate transporter like domains"/>
    <property type="match status" value="2"/>
</dbReference>
<feature type="transmembrane region" description="Helical" evidence="8">
    <location>
        <begin position="329"/>
        <end position="347"/>
    </location>
</feature>
<dbReference type="AlphaFoldDB" id="A0AAD5K3P5"/>
<name>A0AAD5K3P5_9FUNG</name>
<evidence type="ECO:0000313" key="10">
    <source>
        <dbReference type="EMBL" id="KAI9267957.1"/>
    </source>
</evidence>
<keyword evidence="6 8" id="KW-0472">Membrane</keyword>
<keyword evidence="5 8" id="KW-1133">Transmembrane helix</keyword>
<evidence type="ECO:0000256" key="3">
    <source>
        <dbReference type="ARBA" id="ARBA00022448"/>
    </source>
</evidence>
<comment type="subcellular location">
    <subcellularLocation>
        <location evidence="1">Membrane</location>
        <topology evidence="1">Multi-pass membrane protein</topology>
    </subcellularLocation>
</comment>
<dbReference type="GO" id="GO:0022857">
    <property type="term" value="F:transmembrane transporter activity"/>
    <property type="evidence" value="ECO:0007669"/>
    <property type="project" value="InterPro"/>
</dbReference>
<comment type="caution">
    <text evidence="10">The sequence shown here is derived from an EMBL/GenBank/DDBJ whole genome shotgun (WGS) entry which is preliminary data.</text>
</comment>
<feature type="transmembrane region" description="Helical" evidence="8">
    <location>
        <begin position="278"/>
        <end position="298"/>
    </location>
</feature>
<dbReference type="InterPro" id="IPR050930">
    <property type="entry name" value="MFS_Vesicular_Transporter"/>
</dbReference>
<evidence type="ECO:0000256" key="2">
    <source>
        <dbReference type="ARBA" id="ARBA00006829"/>
    </source>
</evidence>
<evidence type="ECO:0000256" key="7">
    <source>
        <dbReference type="SAM" id="MobiDB-lite"/>
    </source>
</evidence>
<feature type="transmembrane region" description="Helical" evidence="8">
    <location>
        <begin position="305"/>
        <end position="323"/>
    </location>
</feature>
<evidence type="ECO:0000313" key="11">
    <source>
        <dbReference type="Proteomes" id="UP001209540"/>
    </source>
</evidence>
<sequence length="405" mass="44479">MPFRSHVTGAVAPTTTVDGREKQQQLPQQPRKKPILLSVRASDYFIFATAAIGLFTSTFVHSILFPLSPFIIDRINHKDEVSHDSSDSPFSAASDAETSRDTGILVALYAAGLLAGSPVFGWLGDKIQQRRIPMLLGISASIAANLMFMFAIAYWMLLLARFLQGVSNACVWTMSLCLIADNWPENQLGFQMGKLFGFYPLGIVTGLPVGVLYSKLGHQAPFIASMTLCGIDFFMRLVIVERCHLPKECNNNNPTKSKTILTMRLATEWHFDEAACGLILLSFMVPSIAAGAICGWFCDKYGTKIVALISLTMIAPMIMLVTIPNRTTPFWTLIIYFALGGSAMAGCQSTVFPEIADVVSNENGNSSEKDGLATSYALFNAAYGTGINNNNNIRTDIYIYKYYLY</sequence>
<keyword evidence="3" id="KW-0813">Transport</keyword>
<feature type="domain" description="Major facilitator superfamily (MFS) profile" evidence="9">
    <location>
        <begin position="46"/>
        <end position="405"/>
    </location>
</feature>
<evidence type="ECO:0000256" key="6">
    <source>
        <dbReference type="ARBA" id="ARBA00023136"/>
    </source>
</evidence>